<comment type="caution">
    <text evidence="1">The sequence shown here is derived from an EMBL/GenBank/DDBJ whole genome shotgun (WGS) entry which is preliminary data.</text>
</comment>
<protein>
    <submittedName>
        <fullName evidence="1">Uncharacterized protein</fullName>
    </submittedName>
</protein>
<evidence type="ECO:0000313" key="1">
    <source>
        <dbReference type="EMBL" id="CAK5071346.1"/>
    </source>
</evidence>
<gene>
    <name evidence="1" type="ORF">MENTE1834_LOCUS18875</name>
</gene>
<name>A0ACB0Z078_MELEN</name>
<dbReference type="EMBL" id="CAVMJV010000022">
    <property type="protein sequence ID" value="CAK5071346.1"/>
    <property type="molecule type" value="Genomic_DNA"/>
</dbReference>
<organism evidence="1 2">
    <name type="scientific">Meloidogyne enterolobii</name>
    <name type="common">Root-knot nematode worm</name>
    <name type="synonym">Meloidogyne mayaguensis</name>
    <dbReference type="NCBI Taxonomy" id="390850"/>
    <lineage>
        <taxon>Eukaryota</taxon>
        <taxon>Metazoa</taxon>
        <taxon>Ecdysozoa</taxon>
        <taxon>Nematoda</taxon>
        <taxon>Chromadorea</taxon>
        <taxon>Rhabditida</taxon>
        <taxon>Tylenchina</taxon>
        <taxon>Tylenchomorpha</taxon>
        <taxon>Tylenchoidea</taxon>
        <taxon>Meloidogynidae</taxon>
        <taxon>Meloidogyninae</taxon>
        <taxon>Meloidogyne</taxon>
    </lineage>
</organism>
<proteinExistence type="predicted"/>
<accession>A0ACB0Z078</accession>
<reference evidence="1" key="1">
    <citation type="submission" date="2023-11" db="EMBL/GenBank/DDBJ databases">
        <authorList>
            <person name="Poullet M."/>
        </authorList>
    </citation>
    <scope>NUCLEOTIDE SEQUENCE</scope>
    <source>
        <strain evidence="1">E1834</strain>
    </source>
</reference>
<dbReference type="Proteomes" id="UP001497535">
    <property type="component" value="Unassembled WGS sequence"/>
</dbReference>
<evidence type="ECO:0000313" key="2">
    <source>
        <dbReference type="Proteomes" id="UP001497535"/>
    </source>
</evidence>
<keyword evidence="2" id="KW-1185">Reference proteome</keyword>
<sequence>MLFCLLHPMDHNTGPLARKSTTTLCALLLVSIAALLVLAVPGQANVTEVGVANHTKNGSSVTLKGVSKQAGEDLTYAEYVKRFPTVCNFKINKDYIELLYEGTGCTVELITEKKMNMINLTTGVYLKKDCELDKCSDPDAVRSFKDGFSNLLPFAYGRNNKDLKNLSASPSYDKKAKCGAKDLCGGECMKETFLEVSWSQCLGFVYAHTHLIGEFVTGLEHMFETKGGDKKEFRLEIYDDSSFKMETPLFKTNEILCATTKGIAIVRPETWKIIKGDLKDKYLLVFHLLPQTATRHFEGRQFVKEPPSRVKPNCDLFIHFDRPAYEFLQVDPRTTTTSTTTTPKLGTTSPSKNKTASTPRSQQGNTTNVQTEEGSNAWIWIFVIFVVIAVICLGVVGFHFFKEYKKIKDEDEKERIWWANVGDEAEIADQNMKRSVAEVPSLEYDFVNDIYQRMRREDLGNAEMYKKMLFKLYLPLLEEKGFKTIGTFREWRKKNKLFHERGETLDEFNIKVSVAMGKMLKKQNNEGFFLIKRSDEKTKDDKVKKDKTPKDPAPKKTDAAKSKQADTTSNIPTE</sequence>